<gene>
    <name evidence="2" type="ORF">CK203_037018</name>
</gene>
<evidence type="ECO:0000313" key="2">
    <source>
        <dbReference type="EMBL" id="RVX00463.1"/>
    </source>
</evidence>
<protein>
    <submittedName>
        <fullName evidence="2">Uncharacterized protein</fullName>
    </submittedName>
</protein>
<name>A0A438IUP0_VITVI</name>
<evidence type="ECO:0000313" key="3">
    <source>
        <dbReference type="Proteomes" id="UP000288805"/>
    </source>
</evidence>
<dbReference type="Proteomes" id="UP000288805">
    <property type="component" value="Unassembled WGS sequence"/>
</dbReference>
<comment type="caution">
    <text evidence="2">The sequence shown here is derived from an EMBL/GenBank/DDBJ whole genome shotgun (WGS) entry which is preliminary data.</text>
</comment>
<organism evidence="2 3">
    <name type="scientific">Vitis vinifera</name>
    <name type="common">Grape</name>
    <dbReference type="NCBI Taxonomy" id="29760"/>
    <lineage>
        <taxon>Eukaryota</taxon>
        <taxon>Viridiplantae</taxon>
        <taxon>Streptophyta</taxon>
        <taxon>Embryophyta</taxon>
        <taxon>Tracheophyta</taxon>
        <taxon>Spermatophyta</taxon>
        <taxon>Magnoliopsida</taxon>
        <taxon>eudicotyledons</taxon>
        <taxon>Gunneridae</taxon>
        <taxon>Pentapetalae</taxon>
        <taxon>rosids</taxon>
        <taxon>Vitales</taxon>
        <taxon>Vitaceae</taxon>
        <taxon>Viteae</taxon>
        <taxon>Vitis</taxon>
    </lineage>
</organism>
<dbReference type="AlphaFoldDB" id="A0A438IUP0"/>
<feature type="region of interest" description="Disordered" evidence="1">
    <location>
        <begin position="41"/>
        <end position="60"/>
    </location>
</feature>
<sequence>MNHKPQEIKGGDHVCARRTPRMSQTSTACTSNTHRARTRQAPCAHQGHQGKALTAPKGHHGTTLGIPRTHERHSSMHTWAPRHVWRAPCRHNGTEHGSTYLLLVLTRGHGHLDMAWAHTSVKGKHTDALDTWSTGTKKHLRLKECLYLGNYASSSPAAWLCKQFTGCVVMQAVMAVVCALEMVGGSVMEALRERIARMEEMLGEWPHEDDTVASWEEHTM</sequence>
<proteinExistence type="predicted"/>
<reference evidence="2 3" key="1">
    <citation type="journal article" date="2018" name="PLoS Genet.">
        <title>Population sequencing reveals clonal diversity and ancestral inbreeding in the grapevine cultivar Chardonnay.</title>
        <authorList>
            <person name="Roach M.J."/>
            <person name="Johnson D.L."/>
            <person name="Bohlmann J."/>
            <person name="van Vuuren H.J."/>
            <person name="Jones S.J."/>
            <person name="Pretorius I.S."/>
            <person name="Schmidt S.A."/>
            <person name="Borneman A.R."/>
        </authorList>
    </citation>
    <scope>NUCLEOTIDE SEQUENCE [LARGE SCALE GENOMIC DNA]</scope>
    <source>
        <strain evidence="3">cv. Chardonnay</strain>
        <tissue evidence="2">Leaf</tissue>
    </source>
</reference>
<accession>A0A438IUP0</accession>
<dbReference type="EMBL" id="QGNW01000081">
    <property type="protein sequence ID" value="RVX00463.1"/>
    <property type="molecule type" value="Genomic_DNA"/>
</dbReference>
<evidence type="ECO:0000256" key="1">
    <source>
        <dbReference type="SAM" id="MobiDB-lite"/>
    </source>
</evidence>